<dbReference type="VEuPathDB" id="FungiDB:C8Q69DRAFT_510445"/>
<dbReference type="PANTHER" id="PTHR11200:SF240">
    <property type="entry name" value="INOSITOL POLYPHOSPHATE 5-PHOSPHATASE C9G1.10C-RELATED"/>
    <property type="match status" value="1"/>
</dbReference>
<proteinExistence type="predicted"/>
<feature type="domain" description="Inositol polyphosphate-related phosphatase" evidence="2">
    <location>
        <begin position="854"/>
        <end position="1192"/>
    </location>
</feature>
<name>A0A443HJG3_BYSSP</name>
<evidence type="ECO:0000313" key="3">
    <source>
        <dbReference type="EMBL" id="RWQ91925.1"/>
    </source>
</evidence>
<dbReference type="GeneID" id="39602470"/>
<feature type="region of interest" description="Disordered" evidence="1">
    <location>
        <begin position="32"/>
        <end position="526"/>
    </location>
</feature>
<dbReference type="SMART" id="SM00128">
    <property type="entry name" value="IPPc"/>
    <property type="match status" value="1"/>
</dbReference>
<evidence type="ECO:0000259" key="2">
    <source>
        <dbReference type="SMART" id="SM00128"/>
    </source>
</evidence>
<reference evidence="3 4" key="1">
    <citation type="journal article" date="2018" name="Front. Microbiol.">
        <title>Genomic and genetic insights into a cosmopolitan fungus, Paecilomyces variotii (Eurotiales).</title>
        <authorList>
            <person name="Urquhart A.S."/>
            <person name="Mondo S.J."/>
            <person name="Makela M.R."/>
            <person name="Hane J.K."/>
            <person name="Wiebenga A."/>
            <person name="He G."/>
            <person name="Mihaltcheva S."/>
            <person name="Pangilinan J."/>
            <person name="Lipzen A."/>
            <person name="Barry K."/>
            <person name="de Vries R.P."/>
            <person name="Grigoriev I.V."/>
            <person name="Idnurm A."/>
        </authorList>
    </citation>
    <scope>NUCLEOTIDE SEQUENCE [LARGE SCALE GENOMIC DNA]</scope>
    <source>
        <strain evidence="3 4">CBS 101075</strain>
    </source>
</reference>
<keyword evidence="4" id="KW-1185">Reference proteome</keyword>
<feature type="compositionally biased region" description="Polar residues" evidence="1">
    <location>
        <begin position="226"/>
        <end position="236"/>
    </location>
</feature>
<feature type="compositionally biased region" description="Low complexity" evidence="1">
    <location>
        <begin position="430"/>
        <end position="440"/>
    </location>
</feature>
<feature type="compositionally biased region" description="Polar residues" evidence="1">
    <location>
        <begin position="73"/>
        <end position="86"/>
    </location>
</feature>
<dbReference type="InterPro" id="IPR000300">
    <property type="entry name" value="IPPc"/>
</dbReference>
<dbReference type="SMART" id="SM00320">
    <property type="entry name" value="WD40"/>
    <property type="match status" value="3"/>
</dbReference>
<organism evidence="3 4">
    <name type="scientific">Byssochlamys spectabilis</name>
    <name type="common">Paecilomyces variotii</name>
    <dbReference type="NCBI Taxonomy" id="264951"/>
    <lineage>
        <taxon>Eukaryota</taxon>
        <taxon>Fungi</taxon>
        <taxon>Dikarya</taxon>
        <taxon>Ascomycota</taxon>
        <taxon>Pezizomycotina</taxon>
        <taxon>Eurotiomycetes</taxon>
        <taxon>Eurotiomycetidae</taxon>
        <taxon>Eurotiales</taxon>
        <taxon>Thermoascaceae</taxon>
        <taxon>Paecilomyces</taxon>
    </lineage>
</organism>
<feature type="compositionally biased region" description="Low complexity" evidence="1">
    <location>
        <begin position="34"/>
        <end position="45"/>
    </location>
</feature>
<dbReference type="STRING" id="264951.A0A443HJG3"/>
<accession>A0A443HJG3</accession>
<protein>
    <submittedName>
        <fullName evidence="3">Putative inositol polyphosphate phosphatase</fullName>
    </submittedName>
</protein>
<evidence type="ECO:0000256" key="1">
    <source>
        <dbReference type="SAM" id="MobiDB-lite"/>
    </source>
</evidence>
<dbReference type="InterPro" id="IPR001680">
    <property type="entry name" value="WD40_rpt"/>
</dbReference>
<dbReference type="InterPro" id="IPR046985">
    <property type="entry name" value="IP5"/>
</dbReference>
<dbReference type="AlphaFoldDB" id="A0A443HJG3"/>
<dbReference type="GO" id="GO:0046856">
    <property type="term" value="P:phosphatidylinositol dephosphorylation"/>
    <property type="evidence" value="ECO:0007669"/>
    <property type="project" value="InterPro"/>
</dbReference>
<feature type="compositionally biased region" description="Polar residues" evidence="1">
    <location>
        <begin position="477"/>
        <end position="486"/>
    </location>
</feature>
<dbReference type="EMBL" id="RCNU01000015">
    <property type="protein sequence ID" value="RWQ91925.1"/>
    <property type="molecule type" value="Genomic_DNA"/>
</dbReference>
<dbReference type="Pfam" id="PF22669">
    <property type="entry name" value="Exo_endo_phos2"/>
    <property type="match status" value="1"/>
</dbReference>
<dbReference type="InterPro" id="IPR036322">
    <property type="entry name" value="WD40_repeat_dom_sf"/>
</dbReference>
<dbReference type="Gene3D" id="2.130.10.10">
    <property type="entry name" value="YVTN repeat-like/Quinoprotein amine dehydrogenase"/>
    <property type="match status" value="1"/>
</dbReference>
<dbReference type="SUPFAM" id="SSF50978">
    <property type="entry name" value="WD40 repeat-like"/>
    <property type="match status" value="1"/>
</dbReference>
<dbReference type="Proteomes" id="UP000283841">
    <property type="component" value="Unassembled WGS sequence"/>
</dbReference>
<dbReference type="InterPro" id="IPR015943">
    <property type="entry name" value="WD40/YVTN_repeat-like_dom_sf"/>
</dbReference>
<dbReference type="RefSeq" id="XP_028481570.1">
    <property type="nucleotide sequence ID" value="XM_028633193.1"/>
</dbReference>
<gene>
    <name evidence="3" type="ORF">C8Q69DRAFT_510445</name>
</gene>
<dbReference type="InterPro" id="IPR036691">
    <property type="entry name" value="Endo/exonu/phosph_ase_sf"/>
</dbReference>
<dbReference type="FunFam" id="3.60.10.10:FF:000036">
    <property type="entry name" value="Inositol polyphosphate phosphatase, putative"/>
    <property type="match status" value="1"/>
</dbReference>
<feature type="compositionally biased region" description="Basic and acidic residues" evidence="1">
    <location>
        <begin position="389"/>
        <end position="402"/>
    </location>
</feature>
<sequence length="1244" mass="137183">MEGNAKGKDGTDDAPIRPVSSLLSHFENLAHLRSSSGASSPRNSSQFLRTPEPTEDIRGGRQSLDLPSPRSPWGSTPSTQNGQSPSPLVRTSGAPGASASPRRRAYSRPMSMDLHSSQVTPALTVDSPRSPPHALDNGHGSESSPRMHQFSHSIAEIEGVPRPRPPRAQRPTTPNFSLGGGGTGEKSDSPGRGVSPIGKSASVPPPVNRADKPKIPAKAANLGQLEFQSSSLTPTAPRSERAPVDERVSPFSTPPSSPEKPSPRTVPSERPEKFKIPPLRPTTEPPPRSAGPDRPQPSTSAVRDARELGFSRQRPVPEPSRATKPVMVPVAPPDRRSEILSSGPREARFSEPSNHKIPASAGPDDRPGLPPRFSTGARPFAHSPPTSESRPEPGRRSLDVGRSRSQRVSPSRRVSAIDTTFPPPPRRETGGSTPASTSAGGWQGNDTSANGPNGLDQSRGARRHSPQPPPVSRDTKYTSSTPIEQNRNPRVEEPDRVVEETPIPRTDYPDSSQVNRRPPVIKGGPSAIPTKYDTRLFDVCGRYVCTAGYLTRVWDLTTGEMIMSLSHGETVKVMSLAFKAGKGLEDEGQRLWLGTNIGELHEVDISTQSIVASRSYPSRREIIKIYRHKKEMWTLDDEGRLLVWPPDESGTPNLQYSYSNPYDRVARGHTFSLVVGDTLWLATGKDVRIYRPNAREDTSFQVLRRPLGQHHTGEVTSGAYTTKDGGRVYLGHADGKVTIYSSTNYACLGSVNVSVYKINCLAMAGDYLWAAYKTGMIYVYDVNTNPWTVKKDWRAHDDPVCGLLLDPSSVWTVNRLQVASLGTDNCIRLWDGMLEEDWLETRMQSKDVEYCTFREVRAVVVTWNAGASVPGSVRHSSFIRDAIHPEDPPEIIVFGFQELVDLEDKKITAKSLFKGSKKKDGAEKEHMSRQYRVWRDHLATAINDCMPLDENYVLLHTANLVGLFTCVFIKHRERQRIRNISAAEVKRGMGGLHGNKGALILRFVLDDSSICLVNCHLAAGQSHTASRNNDIAAILESESLPAETSLTTRADLFVGGGDGTMILDHEICILNGDLNYRIDSIPRNVIIEDIKNNNLPKLLDRDQLLASRRKNPGFRLRSFNEAPITFAPTYKYDVGSDEYDSSEKKRAPAWCDRVLSRGPGRIKQLEYRRHEVKASDHRPVSASFKMRIKTVSPQERAQTWEECQKAFAKEKRRLASEASIEYLVTVLGTDPEEATRLMKPGSSK</sequence>
<feature type="compositionally biased region" description="Pro residues" evidence="1">
    <location>
        <begin position="278"/>
        <end position="289"/>
    </location>
</feature>
<feature type="compositionally biased region" description="Basic and acidic residues" evidence="1">
    <location>
        <begin position="487"/>
        <end position="499"/>
    </location>
</feature>
<dbReference type="FunFam" id="2.130.10.10:FF:001686">
    <property type="entry name" value="Inositol polyphosphate phosphatase, putative"/>
    <property type="match status" value="1"/>
</dbReference>
<dbReference type="SUPFAM" id="SSF56219">
    <property type="entry name" value="DNase I-like"/>
    <property type="match status" value="1"/>
</dbReference>
<evidence type="ECO:0000313" key="4">
    <source>
        <dbReference type="Proteomes" id="UP000283841"/>
    </source>
</evidence>
<feature type="compositionally biased region" description="Polar residues" evidence="1">
    <location>
        <begin position="140"/>
        <end position="152"/>
    </location>
</feature>
<comment type="caution">
    <text evidence="3">The sequence shown here is derived from an EMBL/GenBank/DDBJ whole genome shotgun (WGS) entry which is preliminary data.</text>
</comment>
<dbReference type="Gene3D" id="3.60.10.10">
    <property type="entry name" value="Endonuclease/exonuclease/phosphatase"/>
    <property type="match status" value="1"/>
</dbReference>
<feature type="compositionally biased region" description="Basic and acidic residues" evidence="1">
    <location>
        <begin position="238"/>
        <end position="248"/>
    </location>
</feature>
<dbReference type="GO" id="GO:0004439">
    <property type="term" value="F:phosphatidylinositol-4,5-bisphosphate 5-phosphatase activity"/>
    <property type="evidence" value="ECO:0007669"/>
    <property type="project" value="TreeGrafter"/>
</dbReference>
<dbReference type="PANTHER" id="PTHR11200">
    <property type="entry name" value="INOSITOL 5-PHOSPHATASE"/>
    <property type="match status" value="1"/>
</dbReference>